<sequence>MALYTPTEAQVASVREILQTFIPLELADFILMEAKYWPCIHCERSEKIQVHARFYPDLKAAWCYLVSPPVPGTRSHEKKIQRVEFRMRSHDQGWATHPGPWSWFEAFIIQPPASGESNPPWVEEALLHPIDLRAHSDGTAYDEHFSGSSTESNRRWHVSSNAIASRARQNHFISWTREENTGDRDANSPKGREGLGHELVRMLKPGDRVALLALAEQWGWENHVIRASMDIYYSI</sequence>
<reference evidence="2 3" key="1">
    <citation type="submission" date="2014-04" db="EMBL/GenBank/DDBJ databases">
        <title>Evolutionary Origins and Diversification of the Mycorrhizal Mutualists.</title>
        <authorList>
            <consortium name="DOE Joint Genome Institute"/>
            <consortium name="Mycorrhizal Genomics Consortium"/>
            <person name="Kohler A."/>
            <person name="Kuo A."/>
            <person name="Nagy L.G."/>
            <person name="Floudas D."/>
            <person name="Copeland A."/>
            <person name="Barry K.W."/>
            <person name="Cichocki N."/>
            <person name="Veneault-Fourrey C."/>
            <person name="LaButti K."/>
            <person name="Lindquist E.A."/>
            <person name="Lipzen A."/>
            <person name="Lundell T."/>
            <person name="Morin E."/>
            <person name="Murat C."/>
            <person name="Riley R."/>
            <person name="Ohm R."/>
            <person name="Sun H."/>
            <person name="Tunlid A."/>
            <person name="Henrissat B."/>
            <person name="Grigoriev I.V."/>
            <person name="Hibbett D.S."/>
            <person name="Martin F."/>
        </authorList>
    </citation>
    <scope>NUCLEOTIDE SEQUENCE [LARGE SCALE GENOMIC DNA]</scope>
    <source>
        <strain evidence="2 3">FD-317 M1</strain>
    </source>
</reference>
<evidence type="ECO:0000313" key="3">
    <source>
        <dbReference type="Proteomes" id="UP000053593"/>
    </source>
</evidence>
<gene>
    <name evidence="2" type="ORF">GYMLUDRAFT_47291</name>
</gene>
<dbReference type="HOGENOM" id="CLU_041809_1_0_1"/>
<dbReference type="Proteomes" id="UP000053593">
    <property type="component" value="Unassembled WGS sequence"/>
</dbReference>
<organism evidence="2 3">
    <name type="scientific">Collybiopsis luxurians FD-317 M1</name>
    <dbReference type="NCBI Taxonomy" id="944289"/>
    <lineage>
        <taxon>Eukaryota</taxon>
        <taxon>Fungi</taxon>
        <taxon>Dikarya</taxon>
        <taxon>Basidiomycota</taxon>
        <taxon>Agaricomycotina</taxon>
        <taxon>Agaricomycetes</taxon>
        <taxon>Agaricomycetidae</taxon>
        <taxon>Agaricales</taxon>
        <taxon>Marasmiineae</taxon>
        <taxon>Omphalotaceae</taxon>
        <taxon>Collybiopsis</taxon>
        <taxon>Collybiopsis luxurians</taxon>
    </lineage>
</organism>
<feature type="compositionally biased region" description="Basic and acidic residues" evidence="1">
    <location>
        <begin position="176"/>
        <end position="193"/>
    </location>
</feature>
<dbReference type="OrthoDB" id="66095at2759"/>
<name>A0A0D0C1W1_9AGAR</name>
<evidence type="ECO:0000256" key="1">
    <source>
        <dbReference type="SAM" id="MobiDB-lite"/>
    </source>
</evidence>
<protein>
    <submittedName>
        <fullName evidence="2">Uncharacterized protein</fullName>
    </submittedName>
</protein>
<feature type="region of interest" description="Disordered" evidence="1">
    <location>
        <begin position="174"/>
        <end position="193"/>
    </location>
</feature>
<keyword evidence="3" id="KW-1185">Reference proteome</keyword>
<proteinExistence type="predicted"/>
<dbReference type="AlphaFoldDB" id="A0A0D0C1W1"/>
<accession>A0A0D0C1W1</accession>
<evidence type="ECO:0000313" key="2">
    <source>
        <dbReference type="EMBL" id="KIK56304.1"/>
    </source>
</evidence>
<dbReference type="EMBL" id="KN834799">
    <property type="protein sequence ID" value="KIK56304.1"/>
    <property type="molecule type" value="Genomic_DNA"/>
</dbReference>